<keyword evidence="2" id="KW-1185">Reference proteome</keyword>
<evidence type="ECO:0000313" key="1">
    <source>
        <dbReference type="EMBL" id="RAQ96666.1"/>
    </source>
</evidence>
<reference evidence="1 2" key="1">
    <citation type="submission" date="2016-08" db="EMBL/GenBank/DDBJ databases">
        <title>Analysis of Carbohydrate Active Enzymes in Thermogemmatispora T81 Reveals Carbohydrate Degradation Ability.</title>
        <authorList>
            <person name="Tomazini A."/>
            <person name="Lal S."/>
            <person name="Stott M."/>
            <person name="Henrissat B."/>
            <person name="Polikarpov I."/>
            <person name="Sparling R."/>
            <person name="Levin D.B."/>
        </authorList>
    </citation>
    <scope>NUCLEOTIDE SEQUENCE [LARGE SCALE GENOMIC DNA]</scope>
    <source>
        <strain evidence="1 2">T81</strain>
    </source>
</reference>
<evidence type="ECO:0000313" key="2">
    <source>
        <dbReference type="Proteomes" id="UP000248706"/>
    </source>
</evidence>
<proteinExistence type="predicted"/>
<dbReference type="AlphaFoldDB" id="A0A328VG21"/>
<gene>
    <name evidence="1" type="ORF">A4R35_14070</name>
</gene>
<dbReference type="OrthoDB" id="164008at2"/>
<dbReference type="Proteomes" id="UP000248706">
    <property type="component" value="Unassembled WGS sequence"/>
</dbReference>
<sequence>MLSDELRQALLAHGISACDEVTLRQTLETYVPTYTLIRLAPWPARRWKCRYRLLMRDQIYDAQSVAEAYARGLLAVLEGRFQPEPETQSPLASQDE</sequence>
<protein>
    <submittedName>
        <fullName evidence="1">Uncharacterized protein</fullName>
    </submittedName>
</protein>
<accession>A0A328VG21</accession>
<dbReference type="EMBL" id="MCIF01000002">
    <property type="protein sequence ID" value="RAQ96666.1"/>
    <property type="molecule type" value="Genomic_DNA"/>
</dbReference>
<organism evidence="1 2">
    <name type="scientific">Thermogemmatispora tikiterensis</name>
    <dbReference type="NCBI Taxonomy" id="1825093"/>
    <lineage>
        <taxon>Bacteria</taxon>
        <taxon>Bacillati</taxon>
        <taxon>Chloroflexota</taxon>
        <taxon>Ktedonobacteria</taxon>
        <taxon>Thermogemmatisporales</taxon>
        <taxon>Thermogemmatisporaceae</taxon>
        <taxon>Thermogemmatispora</taxon>
    </lineage>
</organism>
<name>A0A328VG21_9CHLR</name>
<dbReference type="PROSITE" id="PS51257">
    <property type="entry name" value="PROKAR_LIPOPROTEIN"/>
    <property type="match status" value="1"/>
</dbReference>
<dbReference type="RefSeq" id="WP_112430428.1">
    <property type="nucleotide sequence ID" value="NZ_MCIF01000002.1"/>
</dbReference>
<comment type="caution">
    <text evidence="1">The sequence shown here is derived from an EMBL/GenBank/DDBJ whole genome shotgun (WGS) entry which is preliminary data.</text>
</comment>